<dbReference type="KEGG" id="eic:NT01EI_0008"/>
<gene>
    <name evidence="1" type="ordered locus">NT01EI_0008</name>
</gene>
<dbReference type="HOGENOM" id="CLU_3215515_0_0_6"/>
<protein>
    <submittedName>
        <fullName evidence="1">Uncharacterized protein</fullName>
    </submittedName>
</protein>
<evidence type="ECO:0000313" key="2">
    <source>
        <dbReference type="Proteomes" id="UP000001485"/>
    </source>
</evidence>
<accession>C5BHD2</accession>
<organism evidence="1 2">
    <name type="scientific">Edwardsiella ictaluri (strain 93-146)</name>
    <dbReference type="NCBI Taxonomy" id="634503"/>
    <lineage>
        <taxon>Bacteria</taxon>
        <taxon>Pseudomonadati</taxon>
        <taxon>Pseudomonadota</taxon>
        <taxon>Gammaproteobacteria</taxon>
        <taxon>Enterobacterales</taxon>
        <taxon>Hafniaceae</taxon>
        <taxon>Edwardsiella</taxon>
    </lineage>
</organism>
<name>C5BHD2_EDWI9</name>
<reference evidence="2" key="1">
    <citation type="submission" date="2009-03" db="EMBL/GenBank/DDBJ databases">
        <title>Complete genome sequence of Edwardsiella ictaluri 93-146.</title>
        <authorList>
            <person name="Williams M.L."/>
            <person name="Gillaspy A.F."/>
            <person name="Dyer D.W."/>
            <person name="Thune R.L."/>
            <person name="Waldbieser G.C."/>
            <person name="Schuster S.C."/>
            <person name="Gipson J."/>
            <person name="Zaitshik J."/>
            <person name="Landry C."/>
            <person name="Lawrence M.L."/>
        </authorList>
    </citation>
    <scope>NUCLEOTIDE SEQUENCE [LARGE SCALE GENOMIC DNA]</scope>
    <source>
        <strain evidence="2">93-146</strain>
    </source>
</reference>
<evidence type="ECO:0000313" key="1">
    <source>
        <dbReference type="EMBL" id="ACR67270.1"/>
    </source>
</evidence>
<dbReference type="AlphaFoldDB" id="C5BHD2"/>
<dbReference type="Proteomes" id="UP000001485">
    <property type="component" value="Chromosome"/>
</dbReference>
<proteinExistence type="predicted"/>
<sequence length="44" mass="5007">MSSWADSNLPPSLSATLLSIYRNIDAVFVFQPNFINLCCIIKFR</sequence>
<dbReference type="EMBL" id="CP001600">
    <property type="protein sequence ID" value="ACR67270.1"/>
    <property type="molecule type" value="Genomic_DNA"/>
</dbReference>
<reference evidence="1 2" key="2">
    <citation type="journal article" date="2012" name="J. Bacteriol.">
        <title>Genome Sequence of Edwardsiella ictaluri 93-146, a Strain Associated with a Natural Channel Catfish Outbreak of Enteric Septicemia of Catfish.</title>
        <authorList>
            <person name="Williams M.L."/>
            <person name="Gillaspy A.F."/>
            <person name="Dyer D.W."/>
            <person name="Thune R.L."/>
            <person name="Waldbieser G.C."/>
            <person name="Schuster S.C."/>
            <person name="Gipson J."/>
            <person name="Zaitshik J."/>
            <person name="Landry C."/>
            <person name="Banes M.M."/>
            <person name="Lawrence M.L."/>
        </authorList>
    </citation>
    <scope>NUCLEOTIDE SEQUENCE [LARGE SCALE GENOMIC DNA]</scope>
    <source>
        <strain evidence="1 2">93-146</strain>
    </source>
</reference>